<dbReference type="CDD" id="cd06143">
    <property type="entry name" value="PAN2_exo"/>
    <property type="match status" value="1"/>
</dbReference>
<dbReference type="InterPro" id="IPR012337">
    <property type="entry name" value="RNaseH-like_sf"/>
</dbReference>
<evidence type="ECO:0000256" key="7">
    <source>
        <dbReference type="HAMAP-Rule" id="MF_03182"/>
    </source>
</evidence>
<dbReference type="InterPro" id="IPR048841">
    <property type="entry name" value="PAN2_N"/>
</dbReference>
<dbReference type="Gene3D" id="4.10.1000.40">
    <property type="match status" value="1"/>
</dbReference>
<keyword evidence="10" id="KW-1185">Reference proteome</keyword>
<dbReference type="SUPFAM" id="SSF53098">
    <property type="entry name" value="Ribonuclease H-like"/>
    <property type="match status" value="1"/>
</dbReference>
<dbReference type="InterPro" id="IPR028889">
    <property type="entry name" value="USP"/>
</dbReference>
<feature type="binding site" evidence="7">
    <location>
        <position position="943"/>
    </location>
    <ligand>
        <name>a divalent metal cation</name>
        <dbReference type="ChEBI" id="CHEBI:60240"/>
        <note>catalytic</note>
    </ligand>
</feature>
<evidence type="ECO:0000313" key="10">
    <source>
        <dbReference type="Proteomes" id="UP001307889"/>
    </source>
</evidence>
<dbReference type="Gene3D" id="3.90.70.10">
    <property type="entry name" value="Cysteine proteinases"/>
    <property type="match status" value="1"/>
</dbReference>
<keyword evidence="5 7" id="KW-0378">Hydrolase</keyword>
<dbReference type="Pfam" id="PF20770">
    <property type="entry name" value="PAN2_N"/>
    <property type="match status" value="1"/>
</dbReference>
<dbReference type="Gene3D" id="2.130.10.10">
    <property type="entry name" value="YVTN repeat-like/Quinoprotein amine dehydrogenase"/>
    <property type="match status" value="1"/>
</dbReference>
<dbReference type="EMBL" id="AP028919">
    <property type="protein sequence ID" value="BET00066.1"/>
    <property type="molecule type" value="Genomic_DNA"/>
</dbReference>
<dbReference type="Pfam" id="PF00929">
    <property type="entry name" value="RNase_T"/>
    <property type="match status" value="1"/>
</dbReference>
<dbReference type="InterPro" id="IPR036397">
    <property type="entry name" value="RNaseH_sf"/>
</dbReference>
<evidence type="ECO:0000256" key="4">
    <source>
        <dbReference type="ARBA" id="ARBA00022723"/>
    </source>
</evidence>
<dbReference type="InterPro" id="IPR030843">
    <property type="entry name" value="PAN2"/>
</dbReference>
<sequence>MDLNASIYSDGHYGLTDDSFVTAVEDHFVAEYGDPEFTERSTILIDGAPNFGVSAVAFDNLEELVWVGNQGGHVTSYYGTEMSKYTSFQVHMTEEIRCILPIEDGILILSPSTLRYQMRRGIPLYTHCSSNMEQMQCMVRMKDSVDTFLIGGHNPSIIEFSLAEGREIQMLNVGEGGCAIMRQQSRFLCCGEPTGRIDLRDPLSLKVEHSLETHTESLSDFDVHGNLLVTCGFSQDQGSLVVDPLLLVYDLRMLRPVAPIELLLEPLLLKFLPSFSSRLAITSQTGQLQFVETVTLSEPDLSLYQINCDSPGIVTALDVSTSSQAVIVGQTAGSLHLLSSVPSPVFNCVSRPTEFADPVVPYDPIQITDPLATYSSIALPPSEGPLLSDWPEEFIKCRYRRTPQIDAEILRTMKMQGTIGYALNPNTKRRNQVPDSYLGGRRSGDVAIPKRYRKTEVKYSKNGLDDSDVEAYNKTGFSGLEATLPNSYCNAMLQTLFFTRSLRQVMLQHHCEGEFCICCELGFLFHMLCSGAPCHSGNLLRALRSAKEASALRLIVSDNTILDANLLQLVQSWNRFILHQMHSELLECKRKEAKAPAFVYRDTDFPSIEIQNQRKRKVKPELTEEIIEDTTKGETEVSKLLGSKQVLIFTCTKCSTKSSKDATVLVHNLVYPNLKDRPNHEISFPEVVEWSLGGTNDTRAWCESCHKFQPTVQEKQVKSLPPILSINCGNNNASDKKYWKEQMDAAVMKAVQNSEAKQPQLVKVCRYGVACTRAGCRFKHPNQTNEPTGGISSHLYQANSWVPMSLSVTLATSGKVKVVKHGEEPPEIEGELIIYDLYAVICHINDEKKNIVAIINVDPEHPSWFIFNDFSITPVPNQEAVWFSMDWKIPCVLYWQQRGFETNEPTARLQISSDVLINVPKFADIVPLSPNEIPKKGDIVAMDAEFVTLNQEESELRSDGKMATVKPSHMSVARISVVRGQGIMEGTAFIDDYISTQEQVFDYLTKFSGIKPGDLDVTCSSKNLTTLKSTYLKIRYLVDNGIIFVGHGLSNDIRVINLIIPADQVIDTVHLFYLPGQRMVSLRFLAWYFIGVKIQEESHDSVEDARAALGLYKKWLELESCGKTQEALEEMYAFGKLHSWKIPAEVRDGR</sequence>
<comment type="caution">
    <text evidence="7">Lacks conserved residue(s) required for the propagation of feature annotation.</text>
</comment>
<gene>
    <name evidence="7" type="primary">PAN2</name>
    <name evidence="9" type="ORF">NTJ_12882</name>
</gene>
<evidence type="ECO:0000256" key="1">
    <source>
        <dbReference type="ARBA" id="ARBA00022490"/>
    </source>
</evidence>
<organism evidence="9 10">
    <name type="scientific">Nesidiocoris tenuis</name>
    <dbReference type="NCBI Taxonomy" id="355587"/>
    <lineage>
        <taxon>Eukaryota</taxon>
        <taxon>Metazoa</taxon>
        <taxon>Ecdysozoa</taxon>
        <taxon>Arthropoda</taxon>
        <taxon>Hexapoda</taxon>
        <taxon>Insecta</taxon>
        <taxon>Pterygota</taxon>
        <taxon>Neoptera</taxon>
        <taxon>Paraneoptera</taxon>
        <taxon>Hemiptera</taxon>
        <taxon>Heteroptera</taxon>
        <taxon>Panheteroptera</taxon>
        <taxon>Cimicomorpha</taxon>
        <taxon>Miridae</taxon>
        <taxon>Dicyphina</taxon>
        <taxon>Nesidiocoris</taxon>
    </lineage>
</organism>
<evidence type="ECO:0000256" key="3">
    <source>
        <dbReference type="ARBA" id="ARBA00022722"/>
    </source>
</evidence>
<evidence type="ECO:0000256" key="2">
    <source>
        <dbReference type="ARBA" id="ARBA00022664"/>
    </source>
</evidence>
<feature type="domain" description="USP" evidence="8">
    <location>
        <begin position="478"/>
        <end position="898"/>
    </location>
</feature>
<comment type="function">
    <text evidence="7">Catalytic subunit of the poly(A)-nuclease (PAN) deadenylation complex, one of two cytoplasmic mRNA deadenylases involved in general and miRNA-mediated mRNA turnover. PAN specifically shortens poly(A) tails of RNA and the activity is stimulated by poly(A)-binding protein (PABP). PAN deadenylation is followed by rapid degradation of the shortened mRNA tails by the CCR4-NOT complex. Deadenylated mRNAs are then degraded by two alternative mechanisms, namely exosome-mediated 3'-5' exonucleolytic degradation, or deadenlyation-dependent mRNA decaping and subsequent 5'-3' exonucleolytic degradation by XRN1.</text>
</comment>
<comment type="catalytic activity">
    <reaction evidence="7">
        <text>Exonucleolytic cleavage of poly(A) to 5'-AMP.</text>
        <dbReference type="EC" id="3.1.13.4"/>
    </reaction>
</comment>
<keyword evidence="7" id="KW-0539">Nucleus</keyword>
<comment type="activity regulation">
    <text evidence="7">Positively regulated by the regulatory subunit PAN3.</text>
</comment>
<comment type="cofactor">
    <cofactor evidence="7">
        <name>a divalent metal cation</name>
        <dbReference type="ChEBI" id="CHEBI:60240"/>
    </cofactor>
    <text evidence="7">Binds 2 metal cations per subunit in the catalytic exonuclease domain.</text>
</comment>
<dbReference type="PANTHER" id="PTHR15728">
    <property type="entry name" value="DEADENYLATION COMPLEX CATALYTIC SUBUNIT PAN2"/>
    <property type="match status" value="1"/>
</dbReference>
<keyword evidence="1 7" id="KW-0963">Cytoplasm</keyword>
<dbReference type="SUPFAM" id="SSF50978">
    <property type="entry name" value="WD40 repeat-like"/>
    <property type="match status" value="1"/>
</dbReference>
<keyword evidence="2 7" id="KW-0507">mRNA processing</keyword>
<accession>A0ABN7BA29</accession>
<dbReference type="SUPFAM" id="SSF54001">
    <property type="entry name" value="Cysteine proteinases"/>
    <property type="match status" value="1"/>
</dbReference>
<name>A0ABN7BA29_9HEMI</name>
<dbReference type="InterPro" id="IPR038765">
    <property type="entry name" value="Papain-like_cys_pep_sf"/>
</dbReference>
<comment type="subunit">
    <text evidence="7">Forms a heterotrimer with an asymmetric homodimer of the regulatory subunit PAN3 to form the poly(A)-nuclease (PAN) deadenylation complex.</text>
</comment>
<keyword evidence="6 7" id="KW-0269">Exonuclease</keyword>
<dbReference type="SMART" id="SM00479">
    <property type="entry name" value="EXOIII"/>
    <property type="match status" value="1"/>
</dbReference>
<comment type="subcellular location">
    <subcellularLocation>
        <location evidence="7">Cytoplasm</location>
        <location evidence="7">P-body</location>
    </subcellularLocation>
    <subcellularLocation>
        <location evidence="7">Nucleus</location>
    </subcellularLocation>
    <text evidence="7">Shuttles between nucleus and cytoplasm.</text>
</comment>
<dbReference type="InterPro" id="IPR013520">
    <property type="entry name" value="Ribonucl_H"/>
</dbReference>
<dbReference type="PROSITE" id="PS50235">
    <property type="entry name" value="USP_3"/>
    <property type="match status" value="1"/>
</dbReference>
<reference evidence="9 10" key="1">
    <citation type="submission" date="2023-09" db="EMBL/GenBank/DDBJ databases">
        <title>Nesidiocoris tenuis whole genome shotgun sequence.</title>
        <authorList>
            <person name="Shibata T."/>
            <person name="Shimoda M."/>
            <person name="Kobayashi T."/>
            <person name="Uehara T."/>
        </authorList>
    </citation>
    <scope>NUCLEOTIDE SEQUENCE [LARGE SCALE GENOMIC DNA]</scope>
    <source>
        <strain evidence="9 10">Japan</strain>
    </source>
</reference>
<dbReference type="Pfam" id="PF13423">
    <property type="entry name" value="UCH_1"/>
    <property type="match status" value="1"/>
</dbReference>
<comment type="domain">
    <text evidence="7">The linker, or PAN3 interaction domain (PID), between the WD40 repeats and the pseudo-UCH domain mediates interaction with PAN3.</text>
</comment>
<evidence type="ECO:0000313" key="9">
    <source>
        <dbReference type="EMBL" id="BET00066.1"/>
    </source>
</evidence>
<comment type="domain">
    <text evidence="7">Contains a pseudo-UCH domain. This ubiquitin C-terminal hydrolase (UCH)-like or ubiquitin specific protease (USP)-like domain is predicted to be catalytically inactive because it lacks the active site catalytic triad characteristic of thiol proteases, with residues at the equivalent structural positions that are incompatible with catalysis, and it cannot bind ubiquitin. It functions as a structural scaffold for intra- and intermolecular interactions in the complex.</text>
</comment>
<dbReference type="InterPro" id="IPR028881">
    <property type="entry name" value="PAN2_UCH_dom"/>
</dbReference>
<dbReference type="HAMAP" id="MF_03182">
    <property type="entry name" value="PAN2"/>
    <property type="match status" value="1"/>
</dbReference>
<comment type="similarity">
    <text evidence="7">Belongs to the peptidase C19 family. PAN2 subfamily.</text>
</comment>
<dbReference type="InterPro" id="IPR015943">
    <property type="entry name" value="WD40/YVTN_repeat-like_dom_sf"/>
</dbReference>
<dbReference type="InterPro" id="IPR036322">
    <property type="entry name" value="WD40_repeat_dom_sf"/>
</dbReference>
<feature type="binding site" evidence="7">
    <location>
        <position position="1052"/>
    </location>
    <ligand>
        <name>a divalent metal cation</name>
        <dbReference type="ChEBI" id="CHEBI:60240"/>
        <note>catalytic</note>
    </ligand>
</feature>
<feature type="binding site" evidence="7">
    <location>
        <position position="945"/>
    </location>
    <ligand>
        <name>a divalent metal cation</name>
        <dbReference type="ChEBI" id="CHEBI:60240"/>
        <note>catalytic</note>
    </ligand>
</feature>
<evidence type="ECO:0000256" key="6">
    <source>
        <dbReference type="ARBA" id="ARBA00022839"/>
    </source>
</evidence>
<dbReference type="Proteomes" id="UP001307889">
    <property type="component" value="Chromosome 11"/>
</dbReference>
<evidence type="ECO:0000259" key="8">
    <source>
        <dbReference type="PROSITE" id="PS50235"/>
    </source>
</evidence>
<dbReference type="EC" id="3.1.13.4" evidence="7"/>
<dbReference type="PANTHER" id="PTHR15728:SF0">
    <property type="entry name" value="PAN2-PAN3 DEADENYLATION COMPLEX CATALYTIC SUBUNIT PAN2"/>
    <property type="match status" value="1"/>
</dbReference>
<dbReference type="Gene3D" id="3.30.420.10">
    <property type="entry name" value="Ribonuclease H-like superfamily/Ribonuclease H"/>
    <property type="match status" value="1"/>
</dbReference>
<proteinExistence type="inferred from homology"/>
<keyword evidence="3 7" id="KW-0540">Nuclease</keyword>
<evidence type="ECO:0000256" key="5">
    <source>
        <dbReference type="ARBA" id="ARBA00022801"/>
    </source>
</evidence>
<dbReference type="InterPro" id="IPR050785">
    <property type="entry name" value="PAN2-PAN3_catalytic_subunit"/>
</dbReference>
<feature type="binding site" evidence="7">
    <location>
        <position position="1104"/>
    </location>
    <ligand>
        <name>a divalent metal cation</name>
        <dbReference type="ChEBI" id="CHEBI:60240"/>
        <note>catalytic</note>
    </ligand>
</feature>
<keyword evidence="4 7" id="KW-0479">Metal-binding</keyword>
<protein>
    <recommendedName>
        <fullName evidence="7">PAN2-PAN3 deadenylation complex catalytic subunit PAN2</fullName>
        <ecNumber evidence="7">3.1.13.4</ecNumber>
    </recommendedName>
    <alternativeName>
        <fullName evidence="7">PAB1P-dependent poly(A)-specific ribonuclease</fullName>
    </alternativeName>
    <alternativeName>
        <fullName evidence="7">Poly(A)-nuclease deadenylation complex subunit 2</fullName>
        <shortName evidence="7">PAN deadenylation complex subunit 2</shortName>
    </alternativeName>
</protein>